<dbReference type="FunFam" id="2.60.40.10:FF:000088">
    <property type="entry name" value="Butyrophilin subfamily 1 member A1"/>
    <property type="match status" value="1"/>
</dbReference>
<proteinExistence type="inferred from homology"/>
<dbReference type="GO" id="GO:0001817">
    <property type="term" value="P:regulation of cytokine production"/>
    <property type="evidence" value="ECO:0000318"/>
    <property type="project" value="GO_Central"/>
</dbReference>
<dbReference type="InterPro" id="IPR003879">
    <property type="entry name" value="Butyrophylin_SPRY"/>
</dbReference>
<dbReference type="Pfam" id="PF07686">
    <property type="entry name" value="V-set"/>
    <property type="match status" value="1"/>
</dbReference>
<dbReference type="InterPro" id="IPR053896">
    <property type="entry name" value="BTN3A2-like_Ig-C"/>
</dbReference>
<comment type="similarity">
    <text evidence="2">Belongs to the immunoglobulin superfamily. BTN/MOG family.</text>
</comment>
<dbReference type="Ensembl" id="ENSGALT00010067215.1">
    <property type="protein sequence ID" value="ENSGALP00010041119.1"/>
    <property type="gene ID" value="ENSGALG00010027725.1"/>
</dbReference>
<accession>A0A8V1A5D4</accession>
<evidence type="ECO:0000256" key="11">
    <source>
        <dbReference type="SAM" id="Phobius"/>
    </source>
</evidence>
<keyword evidence="9" id="KW-0393">Immunoglobulin domain</keyword>
<evidence type="ECO:0000256" key="10">
    <source>
        <dbReference type="ARBA" id="ARBA00038221"/>
    </source>
</evidence>
<evidence type="ECO:0000256" key="9">
    <source>
        <dbReference type="ARBA" id="ARBA00023319"/>
    </source>
</evidence>
<keyword evidence="6 11" id="KW-0472">Membrane</keyword>
<dbReference type="Gene3D" id="2.60.40.10">
    <property type="entry name" value="Immunoglobulins"/>
    <property type="match status" value="2"/>
</dbReference>
<dbReference type="InterPro" id="IPR007110">
    <property type="entry name" value="Ig-like_dom"/>
</dbReference>
<gene>
    <name evidence="14" type="primary">BTN1A1</name>
</gene>
<dbReference type="GO" id="GO:0050852">
    <property type="term" value="P:T cell receptor signaling pathway"/>
    <property type="evidence" value="ECO:0000318"/>
    <property type="project" value="GO_Central"/>
</dbReference>
<evidence type="ECO:0000256" key="3">
    <source>
        <dbReference type="ARBA" id="ARBA00022692"/>
    </source>
</evidence>
<dbReference type="FunFam" id="2.60.40.10:FF:000142">
    <property type="entry name" value="V-set domain-containing T-cell activation inhibitor 1"/>
    <property type="match status" value="1"/>
</dbReference>
<organism evidence="14 15">
    <name type="scientific">Gallus gallus</name>
    <name type="common">Chicken</name>
    <dbReference type="NCBI Taxonomy" id="9031"/>
    <lineage>
        <taxon>Eukaryota</taxon>
        <taxon>Metazoa</taxon>
        <taxon>Chordata</taxon>
        <taxon>Craniata</taxon>
        <taxon>Vertebrata</taxon>
        <taxon>Euteleostomi</taxon>
        <taxon>Archelosauria</taxon>
        <taxon>Archosauria</taxon>
        <taxon>Dinosauria</taxon>
        <taxon>Saurischia</taxon>
        <taxon>Theropoda</taxon>
        <taxon>Coelurosauria</taxon>
        <taxon>Aves</taxon>
        <taxon>Neognathae</taxon>
        <taxon>Galloanserae</taxon>
        <taxon>Galliformes</taxon>
        <taxon>Phasianidae</taxon>
        <taxon>Phasianinae</taxon>
        <taxon>Gallus</taxon>
    </lineage>
</organism>
<dbReference type="PRINTS" id="PR01407">
    <property type="entry name" value="BUTYPHLNCDUF"/>
</dbReference>
<comment type="similarity">
    <text evidence="10">Belongs to the SKINT family.</text>
</comment>
<dbReference type="FunCoup" id="A0A8V1A5D4">
    <property type="interactions" value="16"/>
</dbReference>
<feature type="domain" description="Ig-like" evidence="13">
    <location>
        <begin position="153"/>
        <end position="267"/>
    </location>
</feature>
<dbReference type="InterPro" id="IPR036179">
    <property type="entry name" value="Ig-like_dom_sf"/>
</dbReference>
<dbReference type="AlphaFoldDB" id="A0A8V1A5D4"/>
<reference evidence="14" key="1">
    <citation type="submission" date="2020-11" db="EMBL/GenBank/DDBJ databases">
        <title>Gallus gallus (Chicken) genome, bGalGal1, GRCg7b, maternal haplotype autosomes + Z &amp; W.</title>
        <authorList>
            <person name="Warren W."/>
            <person name="Formenti G."/>
            <person name="Fedrigo O."/>
            <person name="Haase B."/>
            <person name="Mountcastle J."/>
            <person name="Balacco J."/>
            <person name="Tracey A."/>
            <person name="Schneider V."/>
            <person name="Okimoto R."/>
            <person name="Cheng H."/>
            <person name="Hawken R."/>
            <person name="Howe K."/>
            <person name="Jarvis E.D."/>
        </authorList>
    </citation>
    <scope>NUCLEOTIDE SEQUENCE [LARGE SCALE GENOMIC DNA]</scope>
    <source>
        <strain evidence="14">Broiler</strain>
    </source>
</reference>
<evidence type="ECO:0000256" key="2">
    <source>
        <dbReference type="ARBA" id="ARBA00007591"/>
    </source>
</evidence>
<name>A0A8V1A5D4_CHICK</name>
<dbReference type="InterPro" id="IPR003599">
    <property type="entry name" value="Ig_sub"/>
</dbReference>
<dbReference type="SUPFAM" id="SSF48726">
    <property type="entry name" value="Immunoglobulin"/>
    <property type="match status" value="2"/>
</dbReference>
<dbReference type="GO" id="GO:0005102">
    <property type="term" value="F:signaling receptor binding"/>
    <property type="evidence" value="ECO:0000318"/>
    <property type="project" value="GO_Central"/>
</dbReference>
<evidence type="ECO:0000256" key="8">
    <source>
        <dbReference type="ARBA" id="ARBA00023180"/>
    </source>
</evidence>
<evidence type="ECO:0000256" key="7">
    <source>
        <dbReference type="ARBA" id="ARBA00023157"/>
    </source>
</evidence>
<feature type="transmembrane region" description="Helical" evidence="11">
    <location>
        <begin position="373"/>
        <end position="393"/>
    </location>
</feature>
<reference evidence="14" key="2">
    <citation type="submission" date="2025-08" db="UniProtKB">
        <authorList>
            <consortium name="Ensembl"/>
        </authorList>
    </citation>
    <scope>IDENTIFICATION</scope>
    <source>
        <strain evidence="14">broiler</strain>
    </source>
</reference>
<feature type="domain" description="B30.2/SPRY" evidence="12">
    <location>
        <begin position="418"/>
        <end position="608"/>
    </location>
</feature>
<dbReference type="CDD" id="cd12888">
    <property type="entry name" value="SPRY_PRY_TRIM7_like"/>
    <property type="match status" value="1"/>
</dbReference>
<evidence type="ECO:0000256" key="5">
    <source>
        <dbReference type="ARBA" id="ARBA00022989"/>
    </source>
</evidence>
<dbReference type="PANTHER" id="PTHR24100">
    <property type="entry name" value="BUTYROPHILIN"/>
    <property type="match status" value="1"/>
</dbReference>
<dbReference type="InterPro" id="IPR006574">
    <property type="entry name" value="PRY"/>
</dbReference>
<dbReference type="GeneTree" id="ENSGT00940000153527"/>
<comment type="subcellular location">
    <subcellularLocation>
        <location evidence="1">Membrane</location>
        <topology evidence="1">Single-pass type I membrane protein</topology>
    </subcellularLocation>
</comment>
<keyword evidence="5 11" id="KW-1133">Transmembrane helix</keyword>
<dbReference type="Pfam" id="PF00622">
    <property type="entry name" value="SPRY"/>
    <property type="match status" value="1"/>
</dbReference>
<dbReference type="SMART" id="SM00409">
    <property type="entry name" value="IG"/>
    <property type="match status" value="1"/>
</dbReference>
<dbReference type="Pfam" id="PF22705">
    <property type="entry name" value="C2-set_3"/>
    <property type="match status" value="1"/>
</dbReference>
<dbReference type="SMART" id="SM00406">
    <property type="entry name" value="IGv"/>
    <property type="match status" value="1"/>
</dbReference>
<dbReference type="GO" id="GO:1903037">
    <property type="term" value="P:regulation of leukocyte cell-cell adhesion"/>
    <property type="evidence" value="ECO:0007669"/>
    <property type="project" value="UniProtKB-ARBA"/>
</dbReference>
<dbReference type="InterPro" id="IPR013783">
    <property type="entry name" value="Ig-like_fold"/>
</dbReference>
<dbReference type="PANTHER" id="PTHR24100:SF149">
    <property type="entry name" value="BG-LIKE ANTIGEN 1-RELATED"/>
    <property type="match status" value="1"/>
</dbReference>
<dbReference type="GO" id="GO:0009897">
    <property type="term" value="C:external side of plasma membrane"/>
    <property type="evidence" value="ECO:0000318"/>
    <property type="project" value="GO_Central"/>
</dbReference>
<dbReference type="Proteomes" id="UP000000539">
    <property type="component" value="Chromosome 28"/>
</dbReference>
<evidence type="ECO:0000313" key="14">
    <source>
        <dbReference type="Ensembl" id="ENSGALP00010041119.1"/>
    </source>
</evidence>
<evidence type="ECO:0000313" key="15">
    <source>
        <dbReference type="Proteomes" id="UP000000539"/>
    </source>
</evidence>
<dbReference type="InterPro" id="IPR001870">
    <property type="entry name" value="B30.2/SPRY"/>
</dbReference>
<dbReference type="InterPro" id="IPR050504">
    <property type="entry name" value="IgSF_BTN/MOG"/>
</dbReference>
<dbReference type="SMART" id="SM00449">
    <property type="entry name" value="SPRY"/>
    <property type="match status" value="1"/>
</dbReference>
<evidence type="ECO:0000259" key="12">
    <source>
        <dbReference type="PROSITE" id="PS50188"/>
    </source>
</evidence>
<dbReference type="PROSITE" id="PS50835">
    <property type="entry name" value="IG_LIKE"/>
    <property type="match status" value="1"/>
</dbReference>
<dbReference type="CDD" id="cd05713">
    <property type="entry name" value="IgV_MOG_like"/>
    <property type="match status" value="1"/>
</dbReference>
<dbReference type="InterPro" id="IPR003877">
    <property type="entry name" value="SPRY_dom"/>
</dbReference>
<keyword evidence="3 11" id="KW-0812">Transmembrane</keyword>
<evidence type="ECO:0000256" key="1">
    <source>
        <dbReference type="ARBA" id="ARBA00004479"/>
    </source>
</evidence>
<evidence type="ECO:0000256" key="4">
    <source>
        <dbReference type="ARBA" id="ARBA00022729"/>
    </source>
</evidence>
<reference evidence="14" key="3">
    <citation type="submission" date="2025-09" db="UniProtKB">
        <authorList>
            <consortium name="Ensembl"/>
        </authorList>
    </citation>
    <scope>IDENTIFICATION</scope>
    <source>
        <strain evidence="14">broiler</strain>
    </source>
</reference>
<dbReference type="InterPro" id="IPR013320">
    <property type="entry name" value="ConA-like_dom_sf"/>
</dbReference>
<keyword evidence="7" id="KW-1015">Disulfide bond</keyword>
<dbReference type="InterPro" id="IPR003598">
    <property type="entry name" value="Ig_sub2"/>
</dbReference>
<keyword evidence="4" id="KW-0732">Signal</keyword>
<sequence>MLEKSQHPSTVSTHCRLTVGKKGSDGSEHLQFALRSPDLIRSWLEKSVPTVSPCCLQRYTVGAPAPPLPLANCRRVIRALCAVQSCEPRWVPAHAQQLHFLLPALHPSLAEPGLHWWVGSMKTMFFGCCLRCSLLAAVIYSSVFRIHELQSVPFSVQGPPDPVAVAVGQDVVLPCHLSPEQSVQHMEVMWFRDQFTPFVHRYRDGQDHYGDQELRYQGCTEMLKDSLANGSVNLRIFRVQLSDRGRYTCLVRSDLGYDEAVVELKVTASGSAPLIALQRYQDGGIRVACRSAGWFPQPQLLWRDPHGQWLPSLSENITQDGGGLYTAESVLILAGGVSQELACVVRAALHNQEKESAFSIADPFFQNARPWKIALSVILVAVVALSIVAVYLLKMKGKYEKKIAAQAAELGDRDTKIEKQAEELVWIRYAVPIEDAEVVLDPDTAHCDLVLTDDGKSVKRTDRRQDVPSRPERFDPWRCVLGCKGFTAGRHCWEVEVVLDGGGWTVGVSREDVRRKGEIEFGPEEGIWAVGQWAGQFQALTSPQRTLLPDVCTPTRVRVALDYEVGRVAFYSVDEEIPIFTFPPVSFQGIKVHPWLWLGPGTQLKMWP</sequence>
<evidence type="ECO:0000259" key="13">
    <source>
        <dbReference type="PROSITE" id="PS50835"/>
    </source>
</evidence>
<dbReference type="Gene3D" id="2.60.120.920">
    <property type="match status" value="1"/>
</dbReference>
<dbReference type="PROSITE" id="PS50188">
    <property type="entry name" value="B302_SPRY"/>
    <property type="match status" value="1"/>
</dbReference>
<dbReference type="SUPFAM" id="SSF49899">
    <property type="entry name" value="Concanavalin A-like lectins/glucanases"/>
    <property type="match status" value="1"/>
</dbReference>
<dbReference type="SMART" id="SM00589">
    <property type="entry name" value="PRY"/>
    <property type="match status" value="1"/>
</dbReference>
<keyword evidence="15" id="KW-1185">Reference proteome</keyword>
<dbReference type="InterPro" id="IPR043136">
    <property type="entry name" value="B30.2/SPRY_sf"/>
</dbReference>
<protein>
    <submittedName>
        <fullName evidence="14">Butyrophilin subfamily 1 member A1</fullName>
    </submittedName>
</protein>
<dbReference type="Pfam" id="PF13765">
    <property type="entry name" value="PRY"/>
    <property type="match status" value="1"/>
</dbReference>
<dbReference type="GO" id="GO:0050863">
    <property type="term" value="P:regulation of T cell activation"/>
    <property type="evidence" value="ECO:0007669"/>
    <property type="project" value="UniProtKB-ARBA"/>
</dbReference>
<dbReference type="InterPro" id="IPR013106">
    <property type="entry name" value="Ig_V-set"/>
</dbReference>
<evidence type="ECO:0000256" key="6">
    <source>
        <dbReference type="ARBA" id="ARBA00023136"/>
    </source>
</evidence>
<dbReference type="OrthoDB" id="9986391at2759"/>
<keyword evidence="8" id="KW-0325">Glycoprotein</keyword>
<dbReference type="GO" id="GO:0042110">
    <property type="term" value="P:T cell activation"/>
    <property type="evidence" value="ECO:0007669"/>
    <property type="project" value="UniProtKB-ARBA"/>
</dbReference>
<dbReference type="FunFam" id="2.60.120.920:FF:000142">
    <property type="entry name" value="Uncharacterized protein"/>
    <property type="match status" value="1"/>
</dbReference>
<dbReference type="SMART" id="SM00408">
    <property type="entry name" value="IGc2"/>
    <property type="match status" value="1"/>
</dbReference>